<dbReference type="InterPro" id="IPR041049">
    <property type="entry name" value="DUF5615"/>
</dbReference>
<dbReference type="Proteomes" id="UP001050975">
    <property type="component" value="Unassembled WGS sequence"/>
</dbReference>
<keyword evidence="3" id="KW-1185">Reference proteome</keyword>
<evidence type="ECO:0000313" key="2">
    <source>
        <dbReference type="EMBL" id="GET36718.1"/>
    </source>
</evidence>
<dbReference type="RefSeq" id="WP_226576886.1">
    <property type="nucleotide sequence ID" value="NZ_BLAY01000017.1"/>
</dbReference>
<dbReference type="Pfam" id="PF18480">
    <property type="entry name" value="DUF5615"/>
    <property type="match status" value="1"/>
</dbReference>
<feature type="domain" description="DUF5615" evidence="1">
    <location>
        <begin position="1"/>
        <end position="105"/>
    </location>
</feature>
<gene>
    <name evidence="2" type="ORF">MiSe_14700</name>
</gene>
<dbReference type="EMBL" id="BLAY01000017">
    <property type="protein sequence ID" value="GET36718.1"/>
    <property type="molecule type" value="Genomic_DNA"/>
</dbReference>
<dbReference type="AlphaFoldDB" id="A0AAV3X5V2"/>
<protein>
    <recommendedName>
        <fullName evidence="1">DUF5615 domain-containing protein</fullName>
    </recommendedName>
</protein>
<accession>A0AAV3X5V2</accession>
<organism evidence="2 3">
    <name type="scientific">Microseira wollei NIES-4236</name>
    <dbReference type="NCBI Taxonomy" id="2530354"/>
    <lineage>
        <taxon>Bacteria</taxon>
        <taxon>Bacillati</taxon>
        <taxon>Cyanobacteriota</taxon>
        <taxon>Cyanophyceae</taxon>
        <taxon>Oscillatoriophycideae</taxon>
        <taxon>Aerosakkonematales</taxon>
        <taxon>Aerosakkonemataceae</taxon>
        <taxon>Microseira</taxon>
    </lineage>
</organism>
<name>A0AAV3X5V2_9CYAN</name>
<evidence type="ECO:0000259" key="1">
    <source>
        <dbReference type="Pfam" id="PF18480"/>
    </source>
</evidence>
<proteinExistence type="predicted"/>
<evidence type="ECO:0000313" key="3">
    <source>
        <dbReference type="Proteomes" id="UP001050975"/>
    </source>
</evidence>
<comment type="caution">
    <text evidence="2">The sequence shown here is derived from an EMBL/GenBank/DDBJ whole genome shotgun (WGS) entry which is preliminary data.</text>
</comment>
<reference evidence="2" key="1">
    <citation type="submission" date="2019-10" db="EMBL/GenBank/DDBJ databases">
        <title>Draft genome sequece of Microseira wollei NIES-4236.</title>
        <authorList>
            <person name="Yamaguchi H."/>
            <person name="Suzuki S."/>
            <person name="Kawachi M."/>
        </authorList>
    </citation>
    <scope>NUCLEOTIDE SEQUENCE</scope>
    <source>
        <strain evidence="2">NIES-4236</strain>
    </source>
</reference>
<sequence>MIFWLNAQLPPSLATWLTESFGVSAITLKDLGLRDASDVEIFNAARANGIGTVVVTKDRDFIDLVVRLGTPPQILWLTCGNMTNRDVQSIFSRAFPDALELLKEEKALWKLGDDSLLIIPIGSAIAGEPVPVYLLEFYDEILK</sequence>